<comment type="cofactor">
    <cofactor evidence="5">
        <name>Mn(2+)</name>
        <dbReference type="ChEBI" id="CHEBI:29035"/>
    </cofactor>
    <text evidence="5">Binds 2 manganese ions per subunit.</text>
</comment>
<feature type="binding site" evidence="5">
    <location>
        <position position="247"/>
    </location>
    <ligand>
        <name>Mn(2+)</name>
        <dbReference type="ChEBI" id="CHEBI:29035"/>
        <label>2</label>
    </ligand>
</feature>
<dbReference type="InterPro" id="IPR023696">
    <property type="entry name" value="Ureohydrolase_dom_sf"/>
</dbReference>
<organism evidence="8 9">
    <name type="scientific">Neolewinella agarilytica</name>
    <dbReference type="NCBI Taxonomy" id="478744"/>
    <lineage>
        <taxon>Bacteria</taxon>
        <taxon>Pseudomonadati</taxon>
        <taxon>Bacteroidota</taxon>
        <taxon>Saprospiria</taxon>
        <taxon>Saprospirales</taxon>
        <taxon>Lewinellaceae</taxon>
        <taxon>Neolewinella</taxon>
    </lineage>
</organism>
<dbReference type="Pfam" id="PF00491">
    <property type="entry name" value="Arginase"/>
    <property type="match status" value="1"/>
</dbReference>
<evidence type="ECO:0000256" key="6">
    <source>
        <dbReference type="NCBIfam" id="TIGR01227"/>
    </source>
</evidence>
<keyword evidence="2 5" id="KW-0378">Hydrolase</keyword>
<dbReference type="InParanoid" id="A0A1H9NBJ5"/>
<dbReference type="EMBL" id="FOFB01000035">
    <property type="protein sequence ID" value="SER33045.1"/>
    <property type="molecule type" value="Genomic_DNA"/>
</dbReference>
<accession>A0A1H9NBJ5</accession>
<dbReference type="PRINTS" id="PR00116">
    <property type="entry name" value="ARGINASE"/>
</dbReference>
<evidence type="ECO:0000313" key="8">
    <source>
        <dbReference type="EMBL" id="SER33045.1"/>
    </source>
</evidence>
<dbReference type="UniPathway" id="UPA00379">
    <property type="reaction ID" value="UER00552"/>
</dbReference>
<gene>
    <name evidence="5" type="primary">hutG</name>
    <name evidence="8" type="ORF">SAMN05444359_13533</name>
</gene>
<feature type="binding site" evidence="5">
    <location>
        <position position="249"/>
    </location>
    <ligand>
        <name>Mn(2+)</name>
        <dbReference type="ChEBI" id="CHEBI:29035"/>
        <label>2</label>
    </ligand>
</feature>
<feature type="binding site" evidence="5">
    <location>
        <position position="157"/>
    </location>
    <ligand>
        <name>Mn(2+)</name>
        <dbReference type="ChEBI" id="CHEBI:29035"/>
        <label>1</label>
    </ligand>
</feature>
<dbReference type="GO" id="GO:0019556">
    <property type="term" value="P:L-histidine catabolic process to glutamate and formamide"/>
    <property type="evidence" value="ECO:0007669"/>
    <property type="project" value="UniProtKB-UniRule"/>
</dbReference>
<dbReference type="FunCoup" id="A0A1H9NBJ5">
    <property type="interactions" value="12"/>
</dbReference>
<feature type="binding site" evidence="5">
    <location>
        <position position="247"/>
    </location>
    <ligand>
        <name>Mn(2+)</name>
        <dbReference type="ChEBI" id="CHEBI:29035"/>
        <label>1</label>
    </ligand>
</feature>
<dbReference type="EC" id="3.5.3.8" evidence="5 6"/>
<evidence type="ECO:0000256" key="4">
    <source>
        <dbReference type="ARBA" id="ARBA00023211"/>
    </source>
</evidence>
<evidence type="ECO:0000256" key="1">
    <source>
        <dbReference type="ARBA" id="ARBA00022723"/>
    </source>
</evidence>
<dbReference type="GO" id="GO:0050415">
    <property type="term" value="F:formimidoylglutamase activity"/>
    <property type="evidence" value="ECO:0007669"/>
    <property type="project" value="UniProtKB-UniRule"/>
</dbReference>
<dbReference type="PROSITE" id="PS51409">
    <property type="entry name" value="ARGINASE_2"/>
    <property type="match status" value="1"/>
</dbReference>
<dbReference type="SUPFAM" id="SSF52768">
    <property type="entry name" value="Arginase/deacetylase"/>
    <property type="match status" value="1"/>
</dbReference>
<feature type="binding site" evidence="5">
    <location>
        <position position="159"/>
    </location>
    <ligand>
        <name>Mn(2+)</name>
        <dbReference type="ChEBI" id="CHEBI:29035"/>
        <label>2</label>
    </ligand>
</feature>
<dbReference type="PANTHER" id="PTHR11358:SF35">
    <property type="entry name" value="FORMIMIDOYLGLUTAMASE"/>
    <property type="match status" value="1"/>
</dbReference>
<comment type="similarity">
    <text evidence="5 7">Belongs to the arginase family.</text>
</comment>
<feature type="binding site" evidence="5">
    <location>
        <position position="157"/>
    </location>
    <ligand>
        <name>Mn(2+)</name>
        <dbReference type="ChEBI" id="CHEBI:29035"/>
        <label>2</label>
    </ligand>
</feature>
<dbReference type="HAMAP" id="MF_00737">
    <property type="entry name" value="Formimidoylglutam"/>
    <property type="match status" value="1"/>
</dbReference>
<keyword evidence="1 5" id="KW-0479">Metal-binding</keyword>
<feature type="binding site" evidence="5">
    <location>
        <position position="133"/>
    </location>
    <ligand>
        <name>Mn(2+)</name>
        <dbReference type="ChEBI" id="CHEBI:29035"/>
        <label>1</label>
    </ligand>
</feature>
<dbReference type="OrthoDB" id="9788689at2"/>
<dbReference type="RefSeq" id="WP_090172887.1">
    <property type="nucleotide sequence ID" value="NZ_FOFB01000035.1"/>
</dbReference>
<dbReference type="GO" id="GO:0019557">
    <property type="term" value="P:L-histidine catabolic process to glutamate and formate"/>
    <property type="evidence" value="ECO:0007669"/>
    <property type="project" value="UniProtKB-UniPathway"/>
</dbReference>
<comment type="catalytic activity">
    <reaction evidence="5">
        <text>N-formimidoyl-L-glutamate + H2O = formamide + L-glutamate</text>
        <dbReference type="Rhea" id="RHEA:22492"/>
        <dbReference type="ChEBI" id="CHEBI:15377"/>
        <dbReference type="ChEBI" id="CHEBI:16397"/>
        <dbReference type="ChEBI" id="CHEBI:29985"/>
        <dbReference type="ChEBI" id="CHEBI:58928"/>
        <dbReference type="EC" id="3.5.3.8"/>
    </reaction>
</comment>
<proteinExistence type="inferred from homology"/>
<dbReference type="GO" id="GO:0008783">
    <property type="term" value="F:agmatinase activity"/>
    <property type="evidence" value="ECO:0007669"/>
    <property type="project" value="TreeGrafter"/>
</dbReference>
<evidence type="ECO:0000256" key="2">
    <source>
        <dbReference type="ARBA" id="ARBA00022801"/>
    </source>
</evidence>
<dbReference type="STRING" id="478744.SAMN05444359_13533"/>
<sequence length="323" mass="35101">MQKSNYSPPIPDLWTGRKTDPSLGNEYWYQCIEMLDIRQPFQKTDLPDIALLGYACEEGVRRNQGRPGTAKGPEAARKQMGKLANHLGGKRIADAGNVICPSGDLESTQKTLSFSISELIKAGIFPIVIGGGHDIAYGHFNGIRSATKGRIGIINFDAHFDLREPLDGPTSGTPFNQILKENEGVGYLAVGIQRSANPPSLFNTAESYRVDYVLNLHCCINTDFRKAVIERIITFTERFDHIYITIDMDGFSSAVAPGVSAPSPIGYLPPFFFPTLTAALATGKVASIDIAEFNPVFDQDGMTGKLVANVVETIVSSKSKPSV</sequence>
<dbReference type="NCBIfam" id="TIGR01227">
    <property type="entry name" value="hutG"/>
    <property type="match status" value="1"/>
</dbReference>
<dbReference type="InterPro" id="IPR006035">
    <property type="entry name" value="Ureohydrolase"/>
</dbReference>
<evidence type="ECO:0000256" key="7">
    <source>
        <dbReference type="PROSITE-ProRule" id="PRU00742"/>
    </source>
</evidence>
<dbReference type="GO" id="GO:0030145">
    <property type="term" value="F:manganese ion binding"/>
    <property type="evidence" value="ECO:0007669"/>
    <property type="project" value="UniProtKB-UniRule"/>
</dbReference>
<comment type="pathway">
    <text evidence="5">Amino-acid degradation; L-histidine degradation into L-glutamate; L-glutamate from N-formimidoyl-L-glutamate (hydrolase route): step 1/1.</text>
</comment>
<evidence type="ECO:0000256" key="3">
    <source>
        <dbReference type="ARBA" id="ARBA00022808"/>
    </source>
</evidence>
<name>A0A1H9NBJ5_9BACT</name>
<feature type="binding site" evidence="5">
    <location>
        <position position="161"/>
    </location>
    <ligand>
        <name>Mn(2+)</name>
        <dbReference type="ChEBI" id="CHEBI:29035"/>
        <label>1</label>
    </ligand>
</feature>
<comment type="function">
    <text evidence="5">Catalyzes the conversion of N-formimidoyl-L-glutamate to L-glutamate and formamide.</text>
</comment>
<keyword evidence="9" id="KW-1185">Reference proteome</keyword>
<dbReference type="PANTHER" id="PTHR11358">
    <property type="entry name" value="ARGINASE/AGMATINASE"/>
    <property type="match status" value="1"/>
</dbReference>
<keyword evidence="4 5" id="KW-0464">Manganese</keyword>
<protein>
    <recommendedName>
        <fullName evidence="5 6">Formimidoylglutamase</fullName>
        <ecNumber evidence="5 6">3.5.3.8</ecNumber>
    </recommendedName>
    <alternativeName>
        <fullName evidence="5">Formiminoglutamase</fullName>
    </alternativeName>
    <alternativeName>
        <fullName evidence="5">Formiminoglutamate hydrolase</fullName>
    </alternativeName>
</protein>
<dbReference type="Proteomes" id="UP000199021">
    <property type="component" value="Unassembled WGS sequence"/>
</dbReference>
<evidence type="ECO:0000313" key="9">
    <source>
        <dbReference type="Proteomes" id="UP000199021"/>
    </source>
</evidence>
<dbReference type="AlphaFoldDB" id="A0A1H9NBJ5"/>
<dbReference type="Gene3D" id="3.40.800.10">
    <property type="entry name" value="Ureohydrolase domain"/>
    <property type="match status" value="1"/>
</dbReference>
<dbReference type="InterPro" id="IPR005923">
    <property type="entry name" value="HutG"/>
</dbReference>
<reference evidence="9" key="1">
    <citation type="submission" date="2016-10" db="EMBL/GenBank/DDBJ databases">
        <authorList>
            <person name="Varghese N."/>
            <person name="Submissions S."/>
        </authorList>
    </citation>
    <scope>NUCLEOTIDE SEQUENCE [LARGE SCALE GENOMIC DNA]</scope>
    <source>
        <strain evidence="9">DSM 24740</strain>
    </source>
</reference>
<evidence type="ECO:0000256" key="5">
    <source>
        <dbReference type="HAMAP-Rule" id="MF_00737"/>
    </source>
</evidence>
<dbReference type="GO" id="GO:0033389">
    <property type="term" value="P:putrescine biosynthetic process from arginine, via agmatine"/>
    <property type="evidence" value="ECO:0007669"/>
    <property type="project" value="TreeGrafter"/>
</dbReference>
<keyword evidence="3 5" id="KW-0369">Histidine metabolism</keyword>
<dbReference type="CDD" id="cd09988">
    <property type="entry name" value="Formimidoylglutamase"/>
    <property type="match status" value="1"/>
</dbReference>